<reference evidence="2" key="1">
    <citation type="submission" date="2015-08" db="EMBL/GenBank/DDBJ databases">
        <authorList>
            <person name="Varghese N."/>
        </authorList>
    </citation>
    <scope>NUCLEOTIDE SEQUENCE [LARGE SCALE GENOMIC DNA]</scope>
    <source>
        <strain evidence="2">DSM 17901</strain>
    </source>
</reference>
<dbReference type="STRING" id="375574.GCA_001418035_02279"/>
<dbReference type="Proteomes" id="UP000243535">
    <property type="component" value="Unassembled WGS sequence"/>
</dbReference>
<dbReference type="AlphaFoldDB" id="A0A0K6H479"/>
<name>A0A0K6H479_9NEIS</name>
<sequence length="99" mass="10513">MYDCQHDSYTGFSVNTPSPAFVPVLTGSLTALAHDASASANLDELAVFAAGEGWSVSRQPLSLTIQGVSLQAALQINHRFGRHLVISCALRREPPATFG</sequence>
<dbReference type="EMBL" id="CYHA01000006">
    <property type="protein sequence ID" value="CUA85794.1"/>
    <property type="molecule type" value="Genomic_DNA"/>
</dbReference>
<organism evidence="1 2">
    <name type="scientific">Gulbenkiania indica</name>
    <dbReference type="NCBI Taxonomy" id="375574"/>
    <lineage>
        <taxon>Bacteria</taxon>
        <taxon>Pseudomonadati</taxon>
        <taxon>Pseudomonadota</taxon>
        <taxon>Betaproteobacteria</taxon>
        <taxon>Neisseriales</taxon>
        <taxon>Chromobacteriaceae</taxon>
        <taxon>Gulbenkiania</taxon>
    </lineage>
</organism>
<accession>A0A0K6H479</accession>
<protein>
    <submittedName>
        <fullName evidence="1">Uncharacterized protein</fullName>
    </submittedName>
</protein>
<dbReference type="RefSeq" id="WP_132098726.1">
    <property type="nucleotide sequence ID" value="NZ_CYHA01000006.1"/>
</dbReference>
<proteinExistence type="predicted"/>
<gene>
    <name evidence="1" type="ORF">Ga0061063_2499</name>
</gene>
<evidence type="ECO:0000313" key="1">
    <source>
        <dbReference type="EMBL" id="CUA85794.1"/>
    </source>
</evidence>
<evidence type="ECO:0000313" key="2">
    <source>
        <dbReference type="Proteomes" id="UP000243535"/>
    </source>
</evidence>
<keyword evidence="2" id="KW-1185">Reference proteome</keyword>
<dbReference type="OrthoDB" id="8590112at2"/>